<gene>
    <name evidence="2" type="ORF">CEURO_LOCUS13916</name>
</gene>
<dbReference type="EMBL" id="CAMAPE010000035">
    <property type="protein sequence ID" value="CAH9097602.1"/>
    <property type="molecule type" value="Genomic_DNA"/>
</dbReference>
<evidence type="ECO:0000256" key="1">
    <source>
        <dbReference type="SAM" id="MobiDB-lite"/>
    </source>
</evidence>
<dbReference type="OrthoDB" id="1740010at2759"/>
<organism evidence="2 3">
    <name type="scientific">Cuscuta europaea</name>
    <name type="common">European dodder</name>
    <dbReference type="NCBI Taxonomy" id="41803"/>
    <lineage>
        <taxon>Eukaryota</taxon>
        <taxon>Viridiplantae</taxon>
        <taxon>Streptophyta</taxon>
        <taxon>Embryophyta</taxon>
        <taxon>Tracheophyta</taxon>
        <taxon>Spermatophyta</taxon>
        <taxon>Magnoliopsida</taxon>
        <taxon>eudicotyledons</taxon>
        <taxon>Gunneridae</taxon>
        <taxon>Pentapetalae</taxon>
        <taxon>asterids</taxon>
        <taxon>lamiids</taxon>
        <taxon>Solanales</taxon>
        <taxon>Convolvulaceae</taxon>
        <taxon>Cuscuteae</taxon>
        <taxon>Cuscuta</taxon>
        <taxon>Cuscuta subgen. Cuscuta</taxon>
    </lineage>
</organism>
<proteinExistence type="predicted"/>
<evidence type="ECO:0000313" key="3">
    <source>
        <dbReference type="Proteomes" id="UP001152484"/>
    </source>
</evidence>
<accession>A0A9P0ZCB8</accession>
<evidence type="ECO:0000313" key="2">
    <source>
        <dbReference type="EMBL" id="CAH9097602.1"/>
    </source>
</evidence>
<comment type="caution">
    <text evidence="2">The sequence shown here is derived from an EMBL/GenBank/DDBJ whole genome shotgun (WGS) entry which is preliminary data.</text>
</comment>
<dbReference type="AlphaFoldDB" id="A0A9P0ZCB8"/>
<keyword evidence="3" id="KW-1185">Reference proteome</keyword>
<name>A0A9P0ZCB8_CUSEU</name>
<dbReference type="Proteomes" id="UP001152484">
    <property type="component" value="Unassembled WGS sequence"/>
</dbReference>
<reference evidence="2" key="1">
    <citation type="submission" date="2022-07" db="EMBL/GenBank/DDBJ databases">
        <authorList>
            <person name="Macas J."/>
            <person name="Novak P."/>
            <person name="Neumann P."/>
        </authorList>
    </citation>
    <scope>NUCLEOTIDE SEQUENCE</scope>
</reference>
<feature type="region of interest" description="Disordered" evidence="1">
    <location>
        <begin position="1"/>
        <end position="88"/>
    </location>
</feature>
<protein>
    <submittedName>
        <fullName evidence="2">Uncharacterized protein</fullName>
    </submittedName>
</protein>
<feature type="compositionally biased region" description="Basic and acidic residues" evidence="1">
    <location>
        <begin position="30"/>
        <end position="73"/>
    </location>
</feature>
<sequence length="104" mass="11766">MEKNSRGDCQAISLRSGKEVKMSKTQQSEGPKEDEQQANRPCESPKETKKNEVQEKTMSENEVEAQPKSKEPIKANTPPISFPARMTRKIDNDQFGKFLAPFIP</sequence>